<dbReference type="AlphaFoldDB" id="A0A644YGC9"/>
<dbReference type="Pfam" id="PF12674">
    <property type="entry name" value="Zn_ribbon_2"/>
    <property type="match status" value="1"/>
</dbReference>
<evidence type="ECO:0000259" key="1">
    <source>
        <dbReference type="Pfam" id="PF12674"/>
    </source>
</evidence>
<organism evidence="2">
    <name type="scientific">bioreactor metagenome</name>
    <dbReference type="NCBI Taxonomy" id="1076179"/>
    <lineage>
        <taxon>unclassified sequences</taxon>
        <taxon>metagenomes</taxon>
        <taxon>ecological metagenomes</taxon>
    </lineage>
</organism>
<reference evidence="2" key="1">
    <citation type="submission" date="2019-08" db="EMBL/GenBank/DDBJ databases">
        <authorList>
            <person name="Kucharzyk K."/>
            <person name="Murdoch R.W."/>
            <person name="Higgins S."/>
            <person name="Loffler F."/>
        </authorList>
    </citation>
    <scope>NUCLEOTIDE SEQUENCE</scope>
</reference>
<evidence type="ECO:0000313" key="2">
    <source>
        <dbReference type="EMBL" id="MPM27327.1"/>
    </source>
</evidence>
<protein>
    <recommendedName>
        <fullName evidence="1">Putative zinc ribbon domain-containing protein</fullName>
    </recommendedName>
</protein>
<gene>
    <name evidence="2" type="ORF">SDC9_73837</name>
</gene>
<proteinExistence type="predicted"/>
<accession>A0A644YGC9</accession>
<comment type="caution">
    <text evidence="2">The sequence shown here is derived from an EMBL/GenBank/DDBJ whole genome shotgun (WGS) entry which is preliminary data.</text>
</comment>
<sequence>MMEAKICQSCGMPMGGEELYGTEKDGGKNPDYCKYCYEGGAFTFTGTMEEMAEICVPPVMESTPGMTAEAAKGMMMGILPTLKRWKA</sequence>
<name>A0A644YGC9_9ZZZZ</name>
<feature type="domain" description="Putative zinc ribbon" evidence="1">
    <location>
        <begin position="6"/>
        <end position="86"/>
    </location>
</feature>
<dbReference type="EMBL" id="VSSQ01004965">
    <property type="protein sequence ID" value="MPM27327.1"/>
    <property type="molecule type" value="Genomic_DNA"/>
</dbReference>
<dbReference type="InterPro" id="IPR025868">
    <property type="entry name" value="Zn_ribbon_dom_put"/>
</dbReference>